<comment type="caution">
    <text evidence="2">The sequence shown here is derived from an EMBL/GenBank/DDBJ whole genome shotgun (WGS) entry which is preliminary data.</text>
</comment>
<keyword evidence="1" id="KW-0812">Transmembrane</keyword>
<protein>
    <submittedName>
        <fullName evidence="2">Uncharacterized protein</fullName>
    </submittedName>
</protein>
<gene>
    <name evidence="2" type="ORF">QG37_08131</name>
</gene>
<dbReference type="Proteomes" id="UP000037122">
    <property type="component" value="Unassembled WGS sequence"/>
</dbReference>
<evidence type="ECO:0000313" key="3">
    <source>
        <dbReference type="Proteomes" id="UP000037122"/>
    </source>
</evidence>
<dbReference type="EMBL" id="LGST01000067">
    <property type="protein sequence ID" value="KND95592.1"/>
    <property type="molecule type" value="Genomic_DNA"/>
</dbReference>
<name>A0A0L0NN91_CANAR</name>
<proteinExistence type="predicted"/>
<keyword evidence="1" id="KW-0472">Membrane</keyword>
<sequence>MGFFWTGPSGYNVLVRDSRAIESWGFQNVGRASWVMGGGRTLRFLNFFFFFFFLFTLIVLSSYVSFFPIV</sequence>
<accession>A0A0L0NN91</accession>
<dbReference type="VEuPathDB" id="FungiDB:QG37_08131"/>
<reference evidence="3" key="1">
    <citation type="journal article" date="2015" name="BMC Genomics">
        <title>Draft genome of a commonly misdiagnosed multidrug resistant pathogen Candida auris.</title>
        <authorList>
            <person name="Chatterjee S."/>
            <person name="Alampalli S.V."/>
            <person name="Nageshan R.K."/>
            <person name="Chettiar S.T."/>
            <person name="Joshi S."/>
            <person name="Tatu U.S."/>
        </authorList>
    </citation>
    <scope>NUCLEOTIDE SEQUENCE [LARGE SCALE GENOMIC DNA]</scope>
    <source>
        <strain evidence="3">6684</strain>
    </source>
</reference>
<organism evidence="2 3">
    <name type="scientific">Candidozyma auris</name>
    <name type="common">Yeast</name>
    <name type="synonym">Candida auris</name>
    <dbReference type="NCBI Taxonomy" id="498019"/>
    <lineage>
        <taxon>Eukaryota</taxon>
        <taxon>Fungi</taxon>
        <taxon>Dikarya</taxon>
        <taxon>Ascomycota</taxon>
        <taxon>Saccharomycotina</taxon>
        <taxon>Pichiomycetes</taxon>
        <taxon>Metschnikowiaceae</taxon>
        <taxon>Candidozyma</taxon>
    </lineage>
</organism>
<feature type="transmembrane region" description="Helical" evidence="1">
    <location>
        <begin position="44"/>
        <end position="66"/>
    </location>
</feature>
<evidence type="ECO:0000256" key="1">
    <source>
        <dbReference type="SAM" id="Phobius"/>
    </source>
</evidence>
<evidence type="ECO:0000313" key="2">
    <source>
        <dbReference type="EMBL" id="KND95592.1"/>
    </source>
</evidence>
<keyword evidence="1" id="KW-1133">Transmembrane helix</keyword>
<dbReference type="AlphaFoldDB" id="A0A0L0NN91"/>